<proteinExistence type="predicted"/>
<reference evidence="1" key="1">
    <citation type="submission" date="2021-01" db="EMBL/GenBank/DDBJ databases">
        <authorList>
            <person name="Corre E."/>
            <person name="Pelletier E."/>
            <person name="Niang G."/>
            <person name="Scheremetjew M."/>
            <person name="Finn R."/>
            <person name="Kale V."/>
            <person name="Holt S."/>
            <person name="Cochrane G."/>
            <person name="Meng A."/>
            <person name="Brown T."/>
            <person name="Cohen L."/>
        </authorList>
    </citation>
    <scope>NUCLEOTIDE SEQUENCE</scope>
    <source>
        <strain evidence="1">SoJaBio B1-5/56/2</strain>
    </source>
</reference>
<accession>A0A7S4KHR0</accession>
<dbReference type="SUPFAM" id="SSF51197">
    <property type="entry name" value="Clavaminate synthase-like"/>
    <property type="match status" value="1"/>
</dbReference>
<gene>
    <name evidence="1" type="ORF">NAES01612_LOCUS7012</name>
</gene>
<dbReference type="AlphaFoldDB" id="A0A7S4KHR0"/>
<dbReference type="EMBL" id="HBKR01010546">
    <property type="protein sequence ID" value="CAE2295416.1"/>
    <property type="molecule type" value="Transcribed_RNA"/>
</dbReference>
<dbReference type="Pfam" id="PF05721">
    <property type="entry name" value="PhyH"/>
    <property type="match status" value="1"/>
</dbReference>
<sequence>MISSIEKLLPSYRRDGVALLRGAIPEKVTRMLDSIYTKATLNRHGSSYPNMDGEGPLVRVFSNRPIPVRQGTRLLTDDEKALGITGKDIPNYIIPGKNSEEVKKIAIKCRSDKERDRMIHSLQKRFGPRVMTTEQYDQVFGQENMVNNKHFVEYVNEVYYFKENNNFIDNFSANKFNLFQSCNDIRGTVLSSSPEIIPFSIAAHFSGCLSMRLWCENFFTKLPMSNAYPLHCMLPFIGLSNNRGETETRGCTIWVLLDDVSRESGGVCVIKNSHAQMKDKFALIENILAEAHPALSFEFDLWYREYIKQDNEKNGTPPTVHYTDLKKGDVLIVNNATLYGISANPSSRPWKALQYHLVPDGSIFAGYRSSWVPRHLLKDAQIGDYLVDEEKFPVVFNAV</sequence>
<dbReference type="InterPro" id="IPR008775">
    <property type="entry name" value="Phytyl_CoA_dOase-like"/>
</dbReference>
<organism evidence="1">
    <name type="scientific">Paramoeba aestuarina</name>
    <dbReference type="NCBI Taxonomy" id="180227"/>
    <lineage>
        <taxon>Eukaryota</taxon>
        <taxon>Amoebozoa</taxon>
        <taxon>Discosea</taxon>
        <taxon>Flabellinia</taxon>
        <taxon>Dactylopodida</taxon>
        <taxon>Paramoebidae</taxon>
        <taxon>Paramoeba</taxon>
    </lineage>
</organism>
<dbReference type="Gene3D" id="2.60.120.620">
    <property type="entry name" value="q2cbj1_9rhob like domain"/>
    <property type="match status" value="1"/>
</dbReference>
<name>A0A7S4KHR0_9EUKA</name>
<protein>
    <recommendedName>
        <fullName evidence="2">Phytanoyl-CoA dioxygenase</fullName>
    </recommendedName>
</protein>
<evidence type="ECO:0008006" key="2">
    <source>
        <dbReference type="Google" id="ProtNLM"/>
    </source>
</evidence>
<evidence type="ECO:0000313" key="1">
    <source>
        <dbReference type="EMBL" id="CAE2295416.1"/>
    </source>
</evidence>